<evidence type="ECO:0000256" key="4">
    <source>
        <dbReference type="PROSITE-ProRule" id="PRU00175"/>
    </source>
</evidence>
<dbReference type="PANTHER" id="PTHR10131">
    <property type="entry name" value="TNF RECEPTOR ASSOCIATED FACTOR"/>
    <property type="match status" value="1"/>
</dbReference>
<accession>A0A7R9QHH7</accession>
<feature type="domain" description="RING-type" evidence="5">
    <location>
        <begin position="19"/>
        <end position="59"/>
    </location>
</feature>
<dbReference type="InterPro" id="IPR013083">
    <property type="entry name" value="Znf_RING/FYVE/PHD"/>
</dbReference>
<reference evidence="6" key="1">
    <citation type="submission" date="2020-11" db="EMBL/GenBank/DDBJ databases">
        <authorList>
            <person name="Tran Van P."/>
        </authorList>
    </citation>
    <scope>NUCLEOTIDE SEQUENCE</scope>
</reference>
<keyword evidence="1" id="KW-0479">Metal-binding</keyword>
<dbReference type="InterPro" id="IPR001841">
    <property type="entry name" value="Znf_RING"/>
</dbReference>
<keyword evidence="2 4" id="KW-0863">Zinc-finger</keyword>
<evidence type="ECO:0000259" key="5">
    <source>
        <dbReference type="PROSITE" id="PS50089"/>
    </source>
</evidence>
<dbReference type="PANTHER" id="PTHR10131:SF94">
    <property type="entry name" value="TNF RECEPTOR-ASSOCIATED FACTOR 4"/>
    <property type="match status" value="1"/>
</dbReference>
<protein>
    <recommendedName>
        <fullName evidence="5">RING-type domain-containing protein</fullName>
    </recommendedName>
</protein>
<evidence type="ECO:0000313" key="6">
    <source>
        <dbReference type="EMBL" id="CAD7646146.1"/>
    </source>
</evidence>
<dbReference type="AlphaFoldDB" id="A0A7R9QHH7"/>
<keyword evidence="3" id="KW-0862">Zinc</keyword>
<organism evidence="6">
    <name type="scientific">Oppiella nova</name>
    <dbReference type="NCBI Taxonomy" id="334625"/>
    <lineage>
        <taxon>Eukaryota</taxon>
        <taxon>Metazoa</taxon>
        <taxon>Ecdysozoa</taxon>
        <taxon>Arthropoda</taxon>
        <taxon>Chelicerata</taxon>
        <taxon>Arachnida</taxon>
        <taxon>Acari</taxon>
        <taxon>Acariformes</taxon>
        <taxon>Sarcoptiformes</taxon>
        <taxon>Oribatida</taxon>
        <taxon>Brachypylina</taxon>
        <taxon>Oppioidea</taxon>
        <taxon>Oppiidae</taxon>
        <taxon>Oppiella</taxon>
    </lineage>
</organism>
<dbReference type="SUPFAM" id="SSF57850">
    <property type="entry name" value="RING/U-box"/>
    <property type="match status" value="1"/>
</dbReference>
<dbReference type="SUPFAM" id="SSF49599">
    <property type="entry name" value="TRAF domain-like"/>
    <property type="match status" value="1"/>
</dbReference>
<dbReference type="Gene3D" id="3.30.40.10">
    <property type="entry name" value="Zinc/RING finger domain, C3HC4 (zinc finger)"/>
    <property type="match status" value="2"/>
</dbReference>
<sequence length="361" mass="40853">MVAFNTDRFVDPVSQHLMCSICHNVFDTAVITKCGHTFCRDCLDQWLTTDDQKECPDCRQVLSARKTNRKRTSDAISDNNNGFLIGGDVVVTKNIIINSMISELRIRCHYESVGCPEVVAVQSLPTHLKTCGYKLCHSCGLSDALIAHNCTQLTRNAMNEWRDKYKAMQKKYKSLDNELKTSVDLVHKKTIRVNKLSEIEVSVPFIAYSESVMMGTYKTHPLDVIVASDGIKISGFPIITGSLYYHIFIPFTTMRRLSLYTASTFTLLCIRPTIESSLKIKEFLNLGNDSPDELRFDVMSSDPKQQNILIVLKRQLTEKLAKTVSENCKRLSPDADCQPVDANDMNDKWMTEWAHPPPVTI</sequence>
<dbReference type="EMBL" id="CAJPVJ010002277">
    <property type="protein sequence ID" value="CAG2166049.1"/>
    <property type="molecule type" value="Genomic_DNA"/>
</dbReference>
<dbReference type="GO" id="GO:0008270">
    <property type="term" value="F:zinc ion binding"/>
    <property type="evidence" value="ECO:0007669"/>
    <property type="project" value="UniProtKB-KW"/>
</dbReference>
<dbReference type="EMBL" id="OC917102">
    <property type="protein sequence ID" value="CAD7646146.1"/>
    <property type="molecule type" value="Genomic_DNA"/>
</dbReference>
<dbReference type="PROSITE" id="PS00518">
    <property type="entry name" value="ZF_RING_1"/>
    <property type="match status" value="1"/>
</dbReference>
<evidence type="ECO:0000256" key="3">
    <source>
        <dbReference type="ARBA" id="ARBA00022833"/>
    </source>
</evidence>
<dbReference type="Pfam" id="PF13923">
    <property type="entry name" value="zf-C3HC4_2"/>
    <property type="match status" value="1"/>
</dbReference>
<evidence type="ECO:0000256" key="1">
    <source>
        <dbReference type="ARBA" id="ARBA00022723"/>
    </source>
</evidence>
<dbReference type="PROSITE" id="PS50089">
    <property type="entry name" value="ZF_RING_2"/>
    <property type="match status" value="1"/>
</dbReference>
<keyword evidence="7" id="KW-1185">Reference proteome</keyword>
<dbReference type="InterPro" id="IPR017907">
    <property type="entry name" value="Znf_RING_CS"/>
</dbReference>
<dbReference type="SMART" id="SM00184">
    <property type="entry name" value="RING"/>
    <property type="match status" value="1"/>
</dbReference>
<evidence type="ECO:0000313" key="7">
    <source>
        <dbReference type="Proteomes" id="UP000728032"/>
    </source>
</evidence>
<proteinExistence type="predicted"/>
<dbReference type="OrthoDB" id="5971507at2759"/>
<name>A0A7R9QHH7_9ACAR</name>
<evidence type="ECO:0000256" key="2">
    <source>
        <dbReference type="ARBA" id="ARBA00022771"/>
    </source>
</evidence>
<gene>
    <name evidence="6" type="ORF">ONB1V03_LOCUS5578</name>
</gene>
<dbReference type="Proteomes" id="UP000728032">
    <property type="component" value="Unassembled WGS sequence"/>
</dbReference>